<accession>A0ACC2VBX4</accession>
<dbReference type="Proteomes" id="UP001230649">
    <property type="component" value="Unassembled WGS sequence"/>
</dbReference>
<reference evidence="1" key="1">
    <citation type="submission" date="2023-04" db="EMBL/GenBank/DDBJ databases">
        <title>Draft Genome sequencing of Naganishia species isolated from polar environments using Oxford Nanopore Technology.</title>
        <authorList>
            <person name="Leo P."/>
            <person name="Venkateswaran K."/>
        </authorList>
    </citation>
    <scope>NUCLEOTIDE SEQUENCE</scope>
    <source>
        <strain evidence="1">MNA-CCFEE 5262</strain>
    </source>
</reference>
<proteinExistence type="predicted"/>
<keyword evidence="2" id="KW-1185">Reference proteome</keyword>
<evidence type="ECO:0000313" key="1">
    <source>
        <dbReference type="EMBL" id="KAJ9096880.1"/>
    </source>
</evidence>
<organism evidence="1 2">
    <name type="scientific">Naganishia adeliensis</name>
    <dbReference type="NCBI Taxonomy" id="92952"/>
    <lineage>
        <taxon>Eukaryota</taxon>
        <taxon>Fungi</taxon>
        <taxon>Dikarya</taxon>
        <taxon>Basidiomycota</taxon>
        <taxon>Agaricomycotina</taxon>
        <taxon>Tremellomycetes</taxon>
        <taxon>Filobasidiales</taxon>
        <taxon>Filobasidiaceae</taxon>
        <taxon>Naganishia</taxon>
    </lineage>
</organism>
<evidence type="ECO:0000313" key="2">
    <source>
        <dbReference type="Proteomes" id="UP001230649"/>
    </source>
</evidence>
<name>A0ACC2VBX4_9TREE</name>
<protein>
    <submittedName>
        <fullName evidence="1">Uncharacterized protein</fullName>
    </submittedName>
</protein>
<comment type="caution">
    <text evidence="1">The sequence shown here is derived from an EMBL/GenBank/DDBJ whole genome shotgun (WGS) entry which is preliminary data.</text>
</comment>
<dbReference type="EMBL" id="JASBWS010000109">
    <property type="protein sequence ID" value="KAJ9096880.1"/>
    <property type="molecule type" value="Genomic_DNA"/>
</dbReference>
<gene>
    <name evidence="1" type="ORF">QFC20_006349</name>
</gene>
<sequence length="124" mass="12985">MKFSLIAIAATAAIFGKASPVPQGFVPPPGGGPCPAGLKVFGCSRIEGFSIRGEDYASVRAQGKYDNFGGPVLAGALIRSGSLPGQSEVFIQSKNANYFYHKKGGGALKFLYPDPGYDLYFQGS</sequence>